<sequence length="837" mass="94050">MVSSAAIVTQLFVIGFIIVTSCLADYYSSYVSSILRNDTKSSCEGNYLYIRCPIMTTIAIQSAMYGRQVPSSQMCPIYSSILNTPATLLGKENTDCTAATSMAKTANECHDRRVCQLFVHVKEFGLDPCPDTTKYLKVGYKCRIQPNELQQRGSCRHHNAPPLRIRCPYHAPHNTVIAVYNVSIEQKAKCGERKNRGCHLSHHSVMDEIIARCHRQQKCAIPMTRKLCGNYLQMEYSCLPKSILTNKVPSSELMTIPLSEAKTPTTSKYSTTTIITTSSSTTAAQTTTTTTTARYVKPKIISPIIKTDTNQSKSRIFQITQQSRVSTTTLETTDTTSTTDFDASGEERNSTSVVVVETKPADVTSARTTAKPTLGFVLEGEKFMEAENDFPQIEDVEFERRFPGTQRNNRVGATTTTQELFLEDQTSPSNVVNVVNTSMPAGLAFMYGFAQAVTYMKSHSDRFLAVLFGSLCVALFLTVLVLLLRCEHFSLFEKVASRKNLTSNEDDSAECARFFPETEQTSPTATNSASGGNFYNAQMSAENSDGQANHIQLINHINDRNRHRKHQSRKHVLLNRWCSCCCRNAPWQRGHVEDDGSYEIARRSTSLSDDEIISVGPGERNNSENDHFPPFPINLLETTDGNFQAFSTNSRGGITCSEEDDTRSEYEYPDHNITSTPSQHSDVMQNNAHSFHTRIPANNSSAHTFQPVQSARHSTYETPPFPKTANQSYEVQPRPVHLVQNINYSLPNRQRTIANNCVMHPPLTPQLPAFNAQYVSLQPQTVKARNLPQRSLDARLEHRESIYDNSLPRDSPIYEYYQRQQMRQELPGTRNINRYYS</sequence>
<evidence type="ECO:0000256" key="2">
    <source>
        <dbReference type="SAM" id="Phobius"/>
    </source>
</evidence>
<dbReference type="PROSITE" id="PS50228">
    <property type="entry name" value="SUEL_LECTIN"/>
    <property type="match status" value="1"/>
</dbReference>
<evidence type="ECO:0000256" key="1">
    <source>
        <dbReference type="SAM" id="MobiDB-lite"/>
    </source>
</evidence>
<proteinExistence type="predicted"/>
<organism evidence="4 5">
    <name type="scientific">Clavelina lepadiformis</name>
    <name type="common">Light-bulb sea squirt</name>
    <name type="synonym">Ascidia lepadiformis</name>
    <dbReference type="NCBI Taxonomy" id="159417"/>
    <lineage>
        <taxon>Eukaryota</taxon>
        <taxon>Metazoa</taxon>
        <taxon>Chordata</taxon>
        <taxon>Tunicata</taxon>
        <taxon>Ascidiacea</taxon>
        <taxon>Aplousobranchia</taxon>
        <taxon>Clavelinidae</taxon>
        <taxon>Clavelina</taxon>
    </lineage>
</organism>
<evidence type="ECO:0000313" key="5">
    <source>
        <dbReference type="Proteomes" id="UP001642483"/>
    </source>
</evidence>
<dbReference type="Proteomes" id="UP001642483">
    <property type="component" value="Unassembled WGS sequence"/>
</dbReference>
<dbReference type="Pfam" id="PF02140">
    <property type="entry name" value="SUEL_Lectin"/>
    <property type="match status" value="1"/>
</dbReference>
<dbReference type="Gene3D" id="2.60.120.740">
    <property type="match status" value="1"/>
</dbReference>
<reference evidence="4 5" key="1">
    <citation type="submission" date="2024-02" db="EMBL/GenBank/DDBJ databases">
        <authorList>
            <person name="Daric V."/>
            <person name="Darras S."/>
        </authorList>
    </citation>
    <scope>NUCLEOTIDE SEQUENCE [LARGE SCALE GENOMIC DNA]</scope>
</reference>
<keyword evidence="2" id="KW-0812">Transmembrane</keyword>
<keyword evidence="2" id="KW-0472">Membrane</keyword>
<feature type="transmembrane region" description="Helical" evidence="2">
    <location>
        <begin position="463"/>
        <end position="484"/>
    </location>
</feature>
<name>A0ABP0G4C6_CLALP</name>
<dbReference type="CDD" id="cd22828">
    <property type="entry name" value="Gal_Rha_Lectin_EVA1_EVA1C_rpt1"/>
    <property type="match status" value="1"/>
</dbReference>
<keyword evidence="5" id="KW-1185">Reference proteome</keyword>
<dbReference type="InterPro" id="IPR043159">
    <property type="entry name" value="Lectin_gal-bd_sf"/>
</dbReference>
<dbReference type="PANTHER" id="PTHR46780">
    <property type="entry name" value="PROTEIN EVA-1"/>
    <property type="match status" value="1"/>
</dbReference>
<protein>
    <recommendedName>
        <fullName evidence="3">SUEL-type lectin domain-containing protein</fullName>
    </recommendedName>
</protein>
<evidence type="ECO:0000259" key="3">
    <source>
        <dbReference type="PROSITE" id="PS50228"/>
    </source>
</evidence>
<accession>A0ABP0G4C6</accession>
<dbReference type="EMBL" id="CAWYQH010000101">
    <property type="protein sequence ID" value="CAK8686007.1"/>
    <property type="molecule type" value="Genomic_DNA"/>
</dbReference>
<feature type="region of interest" description="Disordered" evidence="1">
    <location>
        <begin position="515"/>
        <end position="539"/>
    </location>
</feature>
<feature type="domain" description="SUEL-type lectin" evidence="3">
    <location>
        <begin position="42"/>
        <end position="143"/>
    </location>
</feature>
<evidence type="ECO:0000313" key="4">
    <source>
        <dbReference type="EMBL" id="CAK8686007.1"/>
    </source>
</evidence>
<feature type="compositionally biased region" description="Low complexity" evidence="1">
    <location>
        <begin position="326"/>
        <end position="340"/>
    </location>
</feature>
<feature type="compositionally biased region" description="Polar residues" evidence="1">
    <location>
        <begin position="518"/>
        <end position="539"/>
    </location>
</feature>
<dbReference type="InterPro" id="IPR000922">
    <property type="entry name" value="Lectin_gal-bd_dom"/>
</dbReference>
<keyword evidence="2" id="KW-1133">Transmembrane helix</keyword>
<comment type="caution">
    <text evidence="4">The sequence shown here is derived from an EMBL/GenBank/DDBJ whole genome shotgun (WGS) entry which is preliminary data.</text>
</comment>
<feature type="region of interest" description="Disordered" evidence="1">
    <location>
        <begin position="326"/>
        <end position="351"/>
    </location>
</feature>
<gene>
    <name evidence="4" type="ORF">CVLEPA_LOCUS17926</name>
</gene>